<dbReference type="Pfam" id="PF12007">
    <property type="entry name" value="DUF3501"/>
    <property type="match status" value="1"/>
</dbReference>
<dbReference type="RefSeq" id="WP_075060388.1">
    <property type="nucleotide sequence ID" value="NZ_BMNL01000003.1"/>
</dbReference>
<dbReference type="EMBL" id="BMNL01000003">
    <property type="protein sequence ID" value="GGP21826.1"/>
    <property type="molecule type" value="Genomic_DNA"/>
</dbReference>
<keyword evidence="2" id="KW-1185">Reference proteome</keyword>
<evidence type="ECO:0000313" key="2">
    <source>
        <dbReference type="Proteomes" id="UP000610960"/>
    </source>
</evidence>
<dbReference type="Proteomes" id="UP000610960">
    <property type="component" value="Unassembled WGS sequence"/>
</dbReference>
<organism evidence="1 2">
    <name type="scientific">Thermocladium modestius</name>
    <dbReference type="NCBI Taxonomy" id="62609"/>
    <lineage>
        <taxon>Archaea</taxon>
        <taxon>Thermoproteota</taxon>
        <taxon>Thermoprotei</taxon>
        <taxon>Thermoproteales</taxon>
        <taxon>Thermoproteaceae</taxon>
        <taxon>Thermocladium</taxon>
    </lineage>
</organism>
<proteinExistence type="predicted"/>
<protein>
    <submittedName>
        <fullName evidence="1">Uncharacterized protein</fullName>
    </submittedName>
</protein>
<evidence type="ECO:0000313" key="1">
    <source>
        <dbReference type="EMBL" id="GGP21826.1"/>
    </source>
</evidence>
<dbReference type="OrthoDB" id="28141at2157"/>
<name>A0A830GV57_9CREN</name>
<reference evidence="1" key="1">
    <citation type="journal article" date="2014" name="Int. J. Syst. Evol. Microbiol.">
        <title>Complete genome sequence of Corynebacterium casei LMG S-19264T (=DSM 44701T), isolated from a smear-ripened cheese.</title>
        <authorList>
            <consortium name="US DOE Joint Genome Institute (JGI-PGF)"/>
            <person name="Walter F."/>
            <person name="Albersmeier A."/>
            <person name="Kalinowski J."/>
            <person name="Ruckert C."/>
        </authorList>
    </citation>
    <scope>NUCLEOTIDE SEQUENCE</scope>
    <source>
        <strain evidence="1">JCM 10088</strain>
    </source>
</reference>
<reference evidence="1" key="2">
    <citation type="submission" date="2020-09" db="EMBL/GenBank/DDBJ databases">
        <authorList>
            <person name="Sun Q."/>
            <person name="Ohkuma M."/>
        </authorList>
    </citation>
    <scope>NUCLEOTIDE SEQUENCE</scope>
    <source>
        <strain evidence="1">JCM 10088</strain>
    </source>
</reference>
<dbReference type="InterPro" id="IPR021890">
    <property type="entry name" value="DUF3501"/>
</dbReference>
<accession>A0A830GV57</accession>
<sequence length="202" mass="23100">MSSDLLSLISEIRPASDYGKIRNDVYKLISKYKAPRYLKLTDRLSMLFEDAVTVWFQIEETIHMEATDDDEMMREIIRTYQPMIPKPDEISFTLFVHVYNDEEMRSLLPKYNGIERGVKMVLDGRSVEASPIYPEDYGPGSQVRSMHYLKYRSSGLSELVAKAMRVEVSVDHPQAKVKVNVPSDTLDSIKKSVGAGSVKWIV</sequence>
<comment type="caution">
    <text evidence="1">The sequence shown here is derived from an EMBL/GenBank/DDBJ whole genome shotgun (WGS) entry which is preliminary data.</text>
</comment>
<dbReference type="AlphaFoldDB" id="A0A830GV57"/>
<gene>
    <name evidence="1" type="ORF">GCM10007981_15210</name>
</gene>